<name>A0ACD5BDC5_9PSEU</name>
<evidence type="ECO:0000313" key="1">
    <source>
        <dbReference type="EMBL" id="WYW17449.1"/>
    </source>
</evidence>
<dbReference type="EMBL" id="CP150484">
    <property type="protein sequence ID" value="WYW17449.1"/>
    <property type="molecule type" value="Genomic_DNA"/>
</dbReference>
<organism evidence="1 2">
    <name type="scientific">Amycolatopsis coloradensis</name>
    <dbReference type="NCBI Taxonomy" id="76021"/>
    <lineage>
        <taxon>Bacteria</taxon>
        <taxon>Bacillati</taxon>
        <taxon>Actinomycetota</taxon>
        <taxon>Actinomycetes</taxon>
        <taxon>Pseudonocardiales</taxon>
        <taxon>Pseudonocardiaceae</taxon>
        <taxon>Amycolatopsis</taxon>
    </lineage>
</organism>
<sequence length="414" mass="44345">MRDSIAAGPRTDLLTHTFLAMERFGPDPTDVYFGVLLRCTGRVPTLDDLRAHIGERLDRLPALTSRLTGESDWEHDPHFDIAHHVHLAPGVPVEPVPVRRLMGTAPGHDHPLWRAWLLQPGNGDSWGLAFVVHHAVFDGTALLHALRVLFDDQEPAPVAARLPRAPAAVRALPNILGTLRPAPDLPVMGALTGERRLDHASVALADLRAIAEATGTTVGQVHLAALSGAVREWSAAGTLVRDIPVCVPVDTRTSGERDRLGVHIGLHRAVLPTGTADPAERLRIVARRLSRRRMAGARSAARALIDDVPSRWSGAAMRRLGDRRAVALTASIFRPSSPASVLGSAVQNVFALPWLPPGHGCFTILAVHDHLASLSVLTDTGVGATRDLSALWAGEVAAIRTAVGIRRALTDTTT</sequence>
<protein>
    <submittedName>
        <fullName evidence="1">Wax ester/triacylglycerol synthase domain-containing protein</fullName>
    </submittedName>
</protein>
<proteinExistence type="predicted"/>
<gene>
    <name evidence="1" type="ORF">LCL61_18030</name>
</gene>
<accession>A0ACD5BDC5</accession>
<reference evidence="1" key="1">
    <citation type="submission" date="2023-10" db="EMBL/GenBank/DDBJ databases">
        <title>Whole genome sequencing of actinobacterial strain Amycolatopsis sp. (BCA-696) identifies the underlying plant growth-promoting genes.</title>
        <authorList>
            <person name="Gandham P."/>
            <person name="Vadla N."/>
            <person name="Saji A."/>
            <person name="Srinivas V."/>
            <person name="Ruperao P."/>
            <person name="Selvanayagam S."/>
            <person name="Saxena R.K."/>
            <person name="Rathore A."/>
            <person name="Gopalakrishnan S."/>
            <person name="Thakur V."/>
        </authorList>
    </citation>
    <scope>NUCLEOTIDE SEQUENCE</scope>
    <source>
        <strain evidence="1">BCA-696</strain>
    </source>
</reference>
<keyword evidence="2" id="KW-1185">Reference proteome</keyword>
<dbReference type="Proteomes" id="UP001456344">
    <property type="component" value="Chromosome"/>
</dbReference>
<evidence type="ECO:0000313" key="2">
    <source>
        <dbReference type="Proteomes" id="UP001456344"/>
    </source>
</evidence>